<evidence type="ECO:0000256" key="1">
    <source>
        <dbReference type="SAM" id="Phobius"/>
    </source>
</evidence>
<dbReference type="EMBL" id="LBPD01000016">
    <property type="protein sequence ID" value="KKP51356.1"/>
    <property type="molecule type" value="Genomic_DNA"/>
</dbReference>
<feature type="transmembrane region" description="Helical" evidence="1">
    <location>
        <begin position="50"/>
        <end position="74"/>
    </location>
</feature>
<comment type="caution">
    <text evidence="3">The sequence shown here is derived from an EMBL/GenBank/DDBJ whole genome shotgun (WGS) entry which is preliminary data.</text>
</comment>
<feature type="transmembrane region" description="Helical" evidence="1">
    <location>
        <begin position="81"/>
        <end position="101"/>
    </location>
</feature>
<dbReference type="InterPro" id="IPR000326">
    <property type="entry name" value="PAP2/HPO"/>
</dbReference>
<accession>A0A0G0AJM4</accession>
<dbReference type="Proteomes" id="UP000034045">
    <property type="component" value="Unassembled WGS sequence"/>
</dbReference>
<feature type="transmembrane region" description="Helical" evidence="1">
    <location>
        <begin position="160"/>
        <end position="178"/>
    </location>
</feature>
<keyword evidence="1" id="KW-1133">Transmembrane helix</keyword>
<protein>
    <submittedName>
        <fullName evidence="3">Phosphatidic acid phosphatase domain-containing protein, PAP2 family</fullName>
    </submittedName>
</protein>
<reference evidence="3 4" key="1">
    <citation type="journal article" date="2015" name="Nature">
        <title>rRNA introns, odd ribosomes, and small enigmatic genomes across a large radiation of phyla.</title>
        <authorList>
            <person name="Brown C.T."/>
            <person name="Hug L.A."/>
            <person name="Thomas B.C."/>
            <person name="Sharon I."/>
            <person name="Castelle C.J."/>
            <person name="Singh A."/>
            <person name="Wilkins M.J."/>
            <person name="Williams K.H."/>
            <person name="Banfield J.F."/>
        </authorList>
    </citation>
    <scope>NUCLEOTIDE SEQUENCE [LARGE SCALE GENOMIC DNA]</scope>
</reference>
<dbReference type="Gene3D" id="1.20.144.10">
    <property type="entry name" value="Phosphatidic acid phosphatase type 2/haloperoxidase"/>
    <property type="match status" value="1"/>
</dbReference>
<evidence type="ECO:0000259" key="2">
    <source>
        <dbReference type="SMART" id="SM00014"/>
    </source>
</evidence>
<keyword evidence="1" id="KW-0472">Membrane</keyword>
<proteinExistence type="predicted"/>
<sequence>MKKLWFILPACLFFILFVLFTFVVKKELLSNFDFDTTVRLQNHIPLQYDSFLSFFSLVGSFEILAGLLFFIALFRRKILSFLIFIPLIGAHIVELIGKSLMNHPGPPFLFFRYNLDFLFPSSYVQPGSSYPSGHSLRIIFVSVIFFYLIMKSKINNYSKVFFNVFLIMFNVTMLTSRISLGEHWTTDVVGGILLGLSSGIFALIFL</sequence>
<name>A0A0G0AJM4_9BACT</name>
<feature type="domain" description="Phosphatidic acid phosphatase type 2/haloperoxidase" evidence="2">
    <location>
        <begin position="78"/>
        <end position="203"/>
    </location>
</feature>
<feature type="transmembrane region" description="Helical" evidence="1">
    <location>
        <begin position="184"/>
        <end position="205"/>
    </location>
</feature>
<evidence type="ECO:0000313" key="3">
    <source>
        <dbReference type="EMBL" id="KKP51356.1"/>
    </source>
</evidence>
<dbReference type="SMART" id="SM00014">
    <property type="entry name" value="acidPPc"/>
    <property type="match status" value="1"/>
</dbReference>
<dbReference type="SUPFAM" id="SSF48317">
    <property type="entry name" value="Acid phosphatase/Vanadium-dependent haloperoxidase"/>
    <property type="match status" value="1"/>
</dbReference>
<dbReference type="InterPro" id="IPR036938">
    <property type="entry name" value="PAP2/HPO_sf"/>
</dbReference>
<evidence type="ECO:0000313" key="4">
    <source>
        <dbReference type="Proteomes" id="UP000034045"/>
    </source>
</evidence>
<dbReference type="PANTHER" id="PTHR14969">
    <property type="entry name" value="SPHINGOSINE-1-PHOSPHATE PHOSPHOHYDROLASE"/>
    <property type="match status" value="1"/>
</dbReference>
<dbReference type="Pfam" id="PF01569">
    <property type="entry name" value="PAP2"/>
    <property type="match status" value="1"/>
</dbReference>
<feature type="transmembrane region" description="Helical" evidence="1">
    <location>
        <begin position="130"/>
        <end position="148"/>
    </location>
</feature>
<organism evidence="3 4">
    <name type="scientific">Candidatus Roizmanbacteria bacterium GW2011_GWA2_33_33</name>
    <dbReference type="NCBI Taxonomy" id="1618476"/>
    <lineage>
        <taxon>Bacteria</taxon>
        <taxon>Candidatus Roizmaniibacteriota</taxon>
    </lineage>
</organism>
<gene>
    <name evidence="3" type="ORF">UR42_C0016G0003</name>
</gene>
<dbReference type="PANTHER" id="PTHR14969:SF13">
    <property type="entry name" value="AT30094P"/>
    <property type="match status" value="1"/>
</dbReference>
<dbReference type="AlphaFoldDB" id="A0A0G0AJM4"/>
<keyword evidence="1" id="KW-0812">Transmembrane</keyword>